<dbReference type="AlphaFoldDB" id="A0AAJ0BYJ3"/>
<gene>
    <name evidence="4" type="ORF">QBC33DRAFT_544372</name>
</gene>
<dbReference type="EMBL" id="MU839015">
    <property type="protein sequence ID" value="KAK1765469.1"/>
    <property type="molecule type" value="Genomic_DNA"/>
</dbReference>
<evidence type="ECO:0000313" key="5">
    <source>
        <dbReference type="Proteomes" id="UP001244011"/>
    </source>
</evidence>
<proteinExistence type="predicted"/>
<name>A0AAJ0BYJ3_9PEZI</name>
<feature type="region of interest" description="Disordered" evidence="2">
    <location>
        <begin position="203"/>
        <end position="226"/>
    </location>
</feature>
<dbReference type="GeneID" id="85311638"/>
<keyword evidence="1" id="KW-0539">Nucleus</keyword>
<dbReference type="InterPro" id="IPR036864">
    <property type="entry name" value="Zn2-C6_fun-type_DNA-bd_sf"/>
</dbReference>
<dbReference type="RefSeq" id="XP_060281682.1">
    <property type="nucleotide sequence ID" value="XM_060428451.1"/>
</dbReference>
<dbReference type="SUPFAM" id="SSF57701">
    <property type="entry name" value="Zn2/Cys6 DNA-binding domain"/>
    <property type="match status" value="1"/>
</dbReference>
<accession>A0AAJ0BYJ3</accession>
<dbReference type="GO" id="GO:0000981">
    <property type="term" value="F:DNA-binding transcription factor activity, RNA polymerase II-specific"/>
    <property type="evidence" value="ECO:0007669"/>
    <property type="project" value="InterPro"/>
</dbReference>
<dbReference type="Proteomes" id="UP001244011">
    <property type="component" value="Unassembled WGS sequence"/>
</dbReference>
<evidence type="ECO:0000256" key="1">
    <source>
        <dbReference type="ARBA" id="ARBA00023242"/>
    </source>
</evidence>
<dbReference type="GO" id="GO:0008270">
    <property type="term" value="F:zinc ion binding"/>
    <property type="evidence" value="ECO:0007669"/>
    <property type="project" value="InterPro"/>
</dbReference>
<dbReference type="InterPro" id="IPR001138">
    <property type="entry name" value="Zn2Cys6_DnaBD"/>
</dbReference>
<organism evidence="4 5">
    <name type="scientific">Phialemonium atrogriseum</name>
    <dbReference type="NCBI Taxonomy" id="1093897"/>
    <lineage>
        <taxon>Eukaryota</taxon>
        <taxon>Fungi</taxon>
        <taxon>Dikarya</taxon>
        <taxon>Ascomycota</taxon>
        <taxon>Pezizomycotina</taxon>
        <taxon>Sordariomycetes</taxon>
        <taxon>Sordariomycetidae</taxon>
        <taxon>Cephalothecales</taxon>
        <taxon>Cephalothecaceae</taxon>
        <taxon>Phialemonium</taxon>
    </lineage>
</organism>
<evidence type="ECO:0000256" key="2">
    <source>
        <dbReference type="SAM" id="MobiDB-lite"/>
    </source>
</evidence>
<reference evidence="4" key="1">
    <citation type="submission" date="2023-06" db="EMBL/GenBank/DDBJ databases">
        <title>Genome-scale phylogeny and comparative genomics of the fungal order Sordariales.</title>
        <authorList>
            <consortium name="Lawrence Berkeley National Laboratory"/>
            <person name="Hensen N."/>
            <person name="Bonometti L."/>
            <person name="Westerberg I."/>
            <person name="Brannstrom I.O."/>
            <person name="Guillou S."/>
            <person name="Cros-Aarteil S."/>
            <person name="Calhoun S."/>
            <person name="Haridas S."/>
            <person name="Kuo A."/>
            <person name="Mondo S."/>
            <person name="Pangilinan J."/>
            <person name="Riley R."/>
            <person name="Labutti K."/>
            <person name="Andreopoulos B."/>
            <person name="Lipzen A."/>
            <person name="Chen C."/>
            <person name="Yanf M."/>
            <person name="Daum C."/>
            <person name="Ng V."/>
            <person name="Clum A."/>
            <person name="Steindorff A."/>
            <person name="Ohm R."/>
            <person name="Martin F."/>
            <person name="Silar P."/>
            <person name="Natvig D."/>
            <person name="Lalanne C."/>
            <person name="Gautier V."/>
            <person name="Ament-Velasquez S.L."/>
            <person name="Kruys A."/>
            <person name="Hutchinson M.I."/>
            <person name="Powell A.J."/>
            <person name="Barry K."/>
            <person name="Miller A.N."/>
            <person name="Grigoriev I.V."/>
            <person name="Debuchy R."/>
            <person name="Gladieux P."/>
            <person name="Thoren M.H."/>
            <person name="Johannesson H."/>
        </authorList>
    </citation>
    <scope>NUCLEOTIDE SEQUENCE</scope>
    <source>
        <strain evidence="4">8032-3</strain>
    </source>
</reference>
<dbReference type="PROSITE" id="PS00463">
    <property type="entry name" value="ZN2_CY6_FUNGAL_1"/>
    <property type="match status" value="1"/>
</dbReference>
<feature type="region of interest" description="Disordered" evidence="2">
    <location>
        <begin position="42"/>
        <end position="79"/>
    </location>
</feature>
<sequence length="478" mass="52669">MADGPIRRACNRCHAQKLSCKRNGDEACERCVRLRTECKSSPSLRYRRKQQHSPEDSQDATRPTKRRRTGSSSEFDMARGQRVLPHECALDNSPMAPHATDPSVDHMLEIVGFQFAFDGDDGSSIFTPRPNSSGIPYSLQNGGNLSNPRNLANMPSPWGHHLPPSSNGCTDSVADISSAHGHVVQAKEVSPFPDQYLYRRQFSSPQQKLSAPTREEPPSAQTPQRRRRIVLRHSSSRVMSLQGEFLAQLSDISSDLWHLAASVPSFLASEGDTDVYYIHAGQDDERESNNGFPIESMFKLSRRLVQSLDEIQMSGEDVDASHKDGAPLQRESSAPLLDPGTGLLILSVYVRLLDLYQKVFQNVQTEISLSGPNQVLRLCKLPDVSVGSFQVPPSPSLQMELTIRLAEEFLSKLRTAASSLGSWLPTPVSTPEPGSTSQSSMFSGAVEVSLCEIMAKEKLIGLELDKTRVRLAEMSSAP</sequence>
<comment type="caution">
    <text evidence="4">The sequence shown here is derived from an EMBL/GenBank/DDBJ whole genome shotgun (WGS) entry which is preliminary data.</text>
</comment>
<dbReference type="Gene3D" id="4.10.240.10">
    <property type="entry name" value="Zn(2)-C6 fungal-type DNA-binding domain"/>
    <property type="match status" value="1"/>
</dbReference>
<keyword evidence="5" id="KW-1185">Reference proteome</keyword>
<feature type="domain" description="Zn(2)-C6 fungal-type" evidence="3">
    <location>
        <begin position="9"/>
        <end position="38"/>
    </location>
</feature>
<evidence type="ECO:0000313" key="4">
    <source>
        <dbReference type="EMBL" id="KAK1765469.1"/>
    </source>
</evidence>
<dbReference type="CDD" id="cd00067">
    <property type="entry name" value="GAL4"/>
    <property type="match status" value="1"/>
</dbReference>
<protein>
    <recommendedName>
        <fullName evidence="3">Zn(2)-C6 fungal-type domain-containing protein</fullName>
    </recommendedName>
</protein>
<evidence type="ECO:0000259" key="3">
    <source>
        <dbReference type="PROSITE" id="PS00463"/>
    </source>
</evidence>